<dbReference type="InterPro" id="IPR010520">
    <property type="entry name" value="FrsA-like"/>
</dbReference>
<evidence type="ECO:0000313" key="3">
    <source>
        <dbReference type="Proteomes" id="UP000308768"/>
    </source>
</evidence>
<protein>
    <recommendedName>
        <fullName evidence="4">Heptaketide hydrolyase ayg1</fullName>
    </recommendedName>
</protein>
<evidence type="ECO:0000256" key="1">
    <source>
        <dbReference type="ARBA" id="ARBA00022801"/>
    </source>
</evidence>
<dbReference type="GO" id="GO:0016787">
    <property type="term" value="F:hydrolase activity"/>
    <property type="evidence" value="ECO:0007669"/>
    <property type="project" value="UniProtKB-KW"/>
</dbReference>
<reference evidence="2 3" key="1">
    <citation type="submission" date="2017-03" db="EMBL/GenBank/DDBJ databases">
        <title>Genomes of endolithic fungi from Antarctica.</title>
        <authorList>
            <person name="Coleine C."/>
            <person name="Masonjones S."/>
            <person name="Stajich J.E."/>
        </authorList>
    </citation>
    <scope>NUCLEOTIDE SEQUENCE [LARGE SCALE GENOMIC DNA]</scope>
    <source>
        <strain evidence="2 3">CCFEE 5187</strain>
    </source>
</reference>
<dbReference type="PANTHER" id="PTHR22946:SF12">
    <property type="entry name" value="CONIDIAL PIGMENT BIOSYNTHESIS PROTEIN AYG1 (AFU_ORTHOLOGUE AFUA_2G17550)"/>
    <property type="match status" value="1"/>
</dbReference>
<proteinExistence type="predicted"/>
<keyword evidence="3" id="KW-1185">Reference proteome</keyword>
<dbReference type="OrthoDB" id="5409895at2759"/>
<accession>A0A4V5NEM1</accession>
<keyword evidence="1" id="KW-0378">Hydrolase</keyword>
<dbReference type="Proteomes" id="UP000308768">
    <property type="component" value="Unassembled WGS sequence"/>
</dbReference>
<dbReference type="InterPro" id="IPR029058">
    <property type="entry name" value="AB_hydrolase_fold"/>
</dbReference>
<dbReference type="PANTHER" id="PTHR22946">
    <property type="entry name" value="DIENELACTONE HYDROLASE DOMAIN-CONTAINING PROTEIN-RELATED"/>
    <property type="match status" value="1"/>
</dbReference>
<dbReference type="EMBL" id="NAJN01000878">
    <property type="protein sequence ID" value="TKA67789.1"/>
    <property type="molecule type" value="Genomic_DNA"/>
</dbReference>
<gene>
    <name evidence="2" type="ORF">B0A49_06504</name>
</gene>
<dbReference type="AlphaFoldDB" id="A0A4V5NEM1"/>
<dbReference type="Pfam" id="PF06500">
    <property type="entry name" value="FrsA-like"/>
    <property type="match status" value="1"/>
</dbReference>
<dbReference type="Gene3D" id="3.40.50.1820">
    <property type="entry name" value="alpha/beta hydrolase"/>
    <property type="match status" value="1"/>
</dbReference>
<dbReference type="SUPFAM" id="SSF53474">
    <property type="entry name" value="alpha/beta-Hydrolases"/>
    <property type="match status" value="1"/>
</dbReference>
<evidence type="ECO:0000313" key="2">
    <source>
        <dbReference type="EMBL" id="TKA67789.1"/>
    </source>
</evidence>
<dbReference type="STRING" id="331657.A0A4V5NEM1"/>
<evidence type="ECO:0008006" key="4">
    <source>
        <dbReference type="Google" id="ProtNLM"/>
    </source>
</evidence>
<name>A0A4V5NEM1_9PEZI</name>
<sequence>MVKWILGDLFLKDFGHQDSIRILWETRWKFPCKLGVYPFHDGKLEDFEPIFNKLIEGKTCTADPDARSTALIPGIFRLGNVNDPYDDAFASAFFPTAEALAKEAQSLESSDRARAIELYRRSACVYRLSRFPYIGTPLKRKAYEEQKKVYMRGARLWDVPLTEEIIPFTDAVEGDGKEIPLYVRMPKDASKEKPVPVMLLVTGLDGHRPDNYERTEEHLKRGWATVICDIPGVADCPALKTDPKSSDRLFTTILNWIKSQPQLNEKKVIAWGLSAGGYHAIRLAHTHASQLAGAVGHGAGTHHYIGAEWLKEVNHHEYPFDLRRAYLGKYGYSSWEELVEKCQKDFSLVDNGIVNQMSCRLLLINGMLDGCTPVEDSMLLMEYGSPKEARFIQGRAHMGYPEANSVVFPWLEEVMGTAS</sequence>
<comment type="caution">
    <text evidence="2">The sequence shown here is derived from an EMBL/GenBank/DDBJ whole genome shotgun (WGS) entry which is preliminary data.</text>
</comment>
<organism evidence="2 3">
    <name type="scientific">Cryomyces minteri</name>
    <dbReference type="NCBI Taxonomy" id="331657"/>
    <lineage>
        <taxon>Eukaryota</taxon>
        <taxon>Fungi</taxon>
        <taxon>Dikarya</taxon>
        <taxon>Ascomycota</taxon>
        <taxon>Pezizomycotina</taxon>
        <taxon>Dothideomycetes</taxon>
        <taxon>Dothideomycetes incertae sedis</taxon>
        <taxon>Cryomyces</taxon>
    </lineage>
</organism>
<dbReference type="InterPro" id="IPR050261">
    <property type="entry name" value="FrsA_esterase"/>
</dbReference>